<evidence type="ECO:0000259" key="3">
    <source>
        <dbReference type="Pfam" id="PF16586"/>
    </source>
</evidence>
<dbReference type="InterPro" id="IPR025277">
    <property type="entry name" value="Apiosidase-like_cat_dom"/>
</dbReference>
<dbReference type="InterPro" id="IPR032260">
    <property type="entry name" value="DUF5060"/>
</dbReference>
<organism evidence="4 5">
    <name type="scientific">Paludisphaera mucosa</name>
    <dbReference type="NCBI Taxonomy" id="3030827"/>
    <lineage>
        <taxon>Bacteria</taxon>
        <taxon>Pseudomonadati</taxon>
        <taxon>Planctomycetota</taxon>
        <taxon>Planctomycetia</taxon>
        <taxon>Isosphaerales</taxon>
        <taxon>Isosphaeraceae</taxon>
        <taxon>Paludisphaera</taxon>
    </lineage>
</organism>
<dbReference type="Gene3D" id="3.20.20.80">
    <property type="entry name" value="Glycosidases"/>
    <property type="match status" value="1"/>
</dbReference>
<dbReference type="Pfam" id="PF16586">
    <property type="entry name" value="DUF5060"/>
    <property type="match status" value="1"/>
</dbReference>
<proteinExistence type="predicted"/>
<feature type="domain" description="Apiosidase-like catalytic" evidence="2">
    <location>
        <begin position="140"/>
        <end position="466"/>
    </location>
</feature>
<dbReference type="Pfam" id="PF13204">
    <property type="entry name" value="Apiosidase"/>
    <property type="match status" value="1"/>
</dbReference>
<gene>
    <name evidence="4" type="ORF">PZE19_26715</name>
</gene>
<evidence type="ECO:0000256" key="1">
    <source>
        <dbReference type="SAM" id="MobiDB-lite"/>
    </source>
</evidence>
<dbReference type="PANTHER" id="PTHR37836">
    <property type="entry name" value="LMO1036 PROTEIN"/>
    <property type="match status" value="1"/>
</dbReference>
<dbReference type="InterPro" id="IPR017853">
    <property type="entry name" value="GH"/>
</dbReference>
<name>A0ABT6FIJ2_9BACT</name>
<dbReference type="EMBL" id="JARRAG010000002">
    <property type="protein sequence ID" value="MDG3007370.1"/>
    <property type="molecule type" value="Genomic_DNA"/>
</dbReference>
<evidence type="ECO:0000259" key="2">
    <source>
        <dbReference type="Pfam" id="PF13204"/>
    </source>
</evidence>
<dbReference type="Gene3D" id="2.60.40.10">
    <property type="entry name" value="Immunoglobulins"/>
    <property type="match status" value="1"/>
</dbReference>
<sequence>MRHEPRGHAANRAVWTMLAGMAVAGVPSGAAADPVRVEAGKVAEVAFTSAKDRADPFNEITLDVVFTAPDGATLRVPAFWDGGKSWRVRFSSRQAGEHRFVSACSDAGDAGLNGVAGVVEVVPYTGDIPLLRHGAPRVADDKRHFAHADGSPFFWLGDTWWMGLTDRLAWPADFQALAADRVAKGFNVVQIVAGLYPDMPAFDPRGRNEAGFPWEPEYARINPAYFDAADRRIAYLVDQGLTPCVVGAWGYHLPWLGEAKMKAHWRNLVARWGAYPVVWCAAGETTMPFYLSKSPKEDAERQKREWTEIMAYLRSVDPFHRLVTCHPSRTARQSVTDPSVLDFDMHQSGHGTPAEQQAALGFEGWKTAPTMPVLSGESRYEALEINPTLTDADARKAFWAHTIASGCAGHTYGANGIWQVNGRDKPYGNSPGGNNWGTTPWDVAMKLPGSAQLAAARRLIESIPGWNHLEPHPELVAWADAATRAPAPLCASTPAGARLVYLISPGPIALSGLPAGATLKAAWFDPVSGNSNTPVDLTVSPDGRATASPPDGDHDCVLVVTPKTP</sequence>
<evidence type="ECO:0000313" key="5">
    <source>
        <dbReference type="Proteomes" id="UP001216907"/>
    </source>
</evidence>
<dbReference type="RefSeq" id="WP_277863651.1">
    <property type="nucleotide sequence ID" value="NZ_JARRAG010000002.1"/>
</dbReference>
<dbReference type="Proteomes" id="UP001216907">
    <property type="component" value="Unassembled WGS sequence"/>
</dbReference>
<keyword evidence="5" id="KW-1185">Reference proteome</keyword>
<dbReference type="SUPFAM" id="SSF51445">
    <property type="entry name" value="(Trans)glycosidases"/>
    <property type="match status" value="1"/>
</dbReference>
<reference evidence="4 5" key="1">
    <citation type="submission" date="2023-03" db="EMBL/GenBank/DDBJ databases">
        <title>Paludisphaera mucosa sp. nov. a novel planctomycete from northern fen.</title>
        <authorList>
            <person name="Ivanova A."/>
        </authorList>
    </citation>
    <scope>NUCLEOTIDE SEQUENCE [LARGE SCALE GENOMIC DNA]</scope>
    <source>
        <strain evidence="4 5">Pla2</strain>
    </source>
</reference>
<feature type="region of interest" description="Disordered" evidence="1">
    <location>
        <begin position="530"/>
        <end position="553"/>
    </location>
</feature>
<feature type="domain" description="DUF5060" evidence="3">
    <location>
        <begin position="41"/>
        <end position="102"/>
    </location>
</feature>
<evidence type="ECO:0000313" key="4">
    <source>
        <dbReference type="EMBL" id="MDG3007370.1"/>
    </source>
</evidence>
<comment type="caution">
    <text evidence="4">The sequence shown here is derived from an EMBL/GenBank/DDBJ whole genome shotgun (WGS) entry which is preliminary data.</text>
</comment>
<accession>A0ABT6FIJ2</accession>
<protein>
    <submittedName>
        <fullName evidence="4">DUF4038 domain-containing protein</fullName>
    </submittedName>
</protein>
<dbReference type="PANTHER" id="PTHR37836:SF2">
    <property type="entry name" value="DUF4038 DOMAIN-CONTAINING PROTEIN"/>
    <property type="match status" value="1"/>
</dbReference>
<dbReference type="InterPro" id="IPR013783">
    <property type="entry name" value="Ig-like_fold"/>
</dbReference>